<protein>
    <recommendedName>
        <fullName evidence="1">Chalcone isomerase domain-containing protein</fullName>
    </recommendedName>
</protein>
<sequence>MRDISAYQLTEALIQALPLNNSAESLARQQAEIGQLQSIITQVAPIKRGSRIRIFFDGRDTIISRDGIAIGNPIPGKEFNSMLFSIWLGKKPVSMQLKNQLLGLSRTP</sequence>
<feature type="domain" description="Chalcone isomerase" evidence="1">
    <location>
        <begin position="1"/>
        <end position="103"/>
    </location>
</feature>
<dbReference type="Pfam" id="PF16036">
    <property type="entry name" value="Chalcone_3"/>
    <property type="match status" value="1"/>
</dbReference>
<reference evidence="4 5" key="1">
    <citation type="submission" date="2016-09" db="EMBL/GenBank/DDBJ databases">
        <title>Chromobacterium muskegensis sp. nov., an insecticidal bacterium isolated from Sphagnum bogs.</title>
        <authorList>
            <person name="Sparks M.E."/>
            <person name="Blackburn M.B."/>
            <person name="Gundersen-Rindal D.E."/>
            <person name="Mitchell A."/>
            <person name="Farrar R."/>
            <person name="Kuhar D."/>
        </authorList>
    </citation>
    <scope>NUCLEOTIDE SEQUENCE [LARGE SCALE GENOMIC DNA]</scope>
    <source>
        <strain evidence="3 5">14B-1</strain>
        <strain evidence="2 4">37-2</strain>
    </source>
</reference>
<evidence type="ECO:0000313" key="2">
    <source>
        <dbReference type="EMBL" id="OHX13478.1"/>
    </source>
</evidence>
<dbReference type="InterPro" id="IPR036298">
    <property type="entry name" value="Chalcone_isomerase_sf"/>
</dbReference>
<dbReference type="GO" id="GO:0016872">
    <property type="term" value="F:intramolecular lyase activity"/>
    <property type="evidence" value="ECO:0007669"/>
    <property type="project" value="InterPro"/>
</dbReference>
<proteinExistence type="predicted"/>
<evidence type="ECO:0000313" key="4">
    <source>
        <dbReference type="Proteomes" id="UP000180088"/>
    </source>
</evidence>
<accession>A0A1S1X2A1</accession>
<comment type="caution">
    <text evidence="2">The sequence shown here is derived from an EMBL/GenBank/DDBJ whole genome shotgun (WGS) entry which is preliminary data.</text>
</comment>
<dbReference type="AlphaFoldDB" id="A0A1S1X2A1"/>
<name>A0A1S1X2A1_9NEIS</name>
<evidence type="ECO:0000313" key="5">
    <source>
        <dbReference type="Proteomes" id="UP000180280"/>
    </source>
</evidence>
<dbReference type="SUPFAM" id="SSF54626">
    <property type="entry name" value="Chalcone isomerase"/>
    <property type="match status" value="1"/>
</dbReference>
<evidence type="ECO:0000259" key="1">
    <source>
        <dbReference type="Pfam" id="PF16036"/>
    </source>
</evidence>
<keyword evidence="5" id="KW-1185">Reference proteome</keyword>
<gene>
    <name evidence="3" type="ORF">BI344_05395</name>
    <name evidence="2" type="ORF">BI347_08105</name>
</gene>
<organism evidence="2 4">
    <name type="scientific">Chromobacterium sphagni</name>
    <dbReference type="NCBI Taxonomy" id="1903179"/>
    <lineage>
        <taxon>Bacteria</taxon>
        <taxon>Pseudomonadati</taxon>
        <taxon>Pseudomonadota</taxon>
        <taxon>Betaproteobacteria</taxon>
        <taxon>Neisseriales</taxon>
        <taxon>Chromobacteriaceae</taxon>
        <taxon>Chromobacterium</taxon>
    </lineage>
</organism>
<evidence type="ECO:0000313" key="3">
    <source>
        <dbReference type="EMBL" id="OHX21934.1"/>
    </source>
</evidence>
<dbReference type="STRING" id="1903179.BI347_08105"/>
<dbReference type="EMBL" id="MKCS01000001">
    <property type="protein sequence ID" value="OHX13478.1"/>
    <property type="molecule type" value="Genomic_DNA"/>
</dbReference>
<dbReference type="Proteomes" id="UP000180088">
    <property type="component" value="Unassembled WGS sequence"/>
</dbReference>
<dbReference type="InterPro" id="IPR016087">
    <property type="entry name" value="Chalcone_isomerase"/>
</dbReference>
<dbReference type="EMBL" id="MKCT01000001">
    <property type="protein sequence ID" value="OHX21934.1"/>
    <property type="molecule type" value="Genomic_DNA"/>
</dbReference>
<dbReference type="Proteomes" id="UP000180280">
    <property type="component" value="Unassembled WGS sequence"/>
</dbReference>